<dbReference type="InterPro" id="IPR016621">
    <property type="entry name" value="UCP014543"/>
</dbReference>
<gene>
    <name evidence="1" type="ORF">EDD63_1497</name>
</gene>
<dbReference type="EMBL" id="SODD01000049">
    <property type="protein sequence ID" value="TDW13117.1"/>
    <property type="molecule type" value="Genomic_DNA"/>
</dbReference>
<reference evidence="1 2" key="1">
    <citation type="submission" date="2019-03" db="EMBL/GenBank/DDBJ databases">
        <title>Genomic Encyclopedia of Type Strains, Phase IV (KMG-IV): sequencing the most valuable type-strain genomes for metagenomic binning, comparative biology and taxonomic classification.</title>
        <authorList>
            <person name="Goeker M."/>
        </authorList>
    </citation>
    <scope>NUCLEOTIDE SEQUENCE [LARGE SCALE GENOMIC DNA]</scope>
    <source>
        <strain evidence="1 2">DSM 28867</strain>
    </source>
</reference>
<evidence type="ECO:0000313" key="1">
    <source>
        <dbReference type="EMBL" id="TDW13117.1"/>
    </source>
</evidence>
<sequence length="185" mass="21301">MLGTILLYTNKNREKEAKIIDALKEDFDILVLDPENLHETVGYLFGYEGYEANPKENIEPFAHEVIVFSVVDPSIISEVAKILKEHDVMIDRKAMLTEHNQKWKAIDLFVELDEEHHYFLKRNRLNMLLQLAMKVKPDTVPEDVRPVFQKAVVEAYDVLKKQSSADEIDQAIASLLPYFSGNEAL</sequence>
<dbReference type="RefSeq" id="WP_134171066.1">
    <property type="nucleotide sequence ID" value="NZ_SODD01000049.1"/>
</dbReference>
<accession>A0A4V3G644</accession>
<evidence type="ECO:0000313" key="2">
    <source>
        <dbReference type="Proteomes" id="UP000294743"/>
    </source>
</evidence>
<keyword evidence="2" id="KW-1185">Reference proteome</keyword>
<dbReference type="OrthoDB" id="1641772at2"/>
<dbReference type="Pfam" id="PF12646">
    <property type="entry name" value="DUF3783"/>
    <property type="match status" value="1"/>
</dbReference>
<protein>
    <submittedName>
        <fullName evidence="1">Uncharacterized protein DUF3783</fullName>
    </submittedName>
</protein>
<dbReference type="Proteomes" id="UP000294743">
    <property type="component" value="Unassembled WGS sequence"/>
</dbReference>
<organism evidence="1 2">
    <name type="scientific">Breznakia blatticola</name>
    <dbReference type="NCBI Taxonomy" id="1754012"/>
    <lineage>
        <taxon>Bacteria</taxon>
        <taxon>Bacillati</taxon>
        <taxon>Bacillota</taxon>
        <taxon>Erysipelotrichia</taxon>
        <taxon>Erysipelotrichales</taxon>
        <taxon>Erysipelotrichaceae</taxon>
        <taxon>Breznakia</taxon>
    </lineage>
</organism>
<name>A0A4V3G644_9FIRM</name>
<dbReference type="AlphaFoldDB" id="A0A4V3G644"/>
<comment type="caution">
    <text evidence="1">The sequence shown here is derived from an EMBL/GenBank/DDBJ whole genome shotgun (WGS) entry which is preliminary data.</text>
</comment>
<proteinExistence type="predicted"/>